<feature type="region of interest" description="Disordered" evidence="1">
    <location>
        <begin position="71"/>
        <end position="100"/>
    </location>
</feature>
<gene>
    <name evidence="3" type="ORF">M0G41_04130</name>
</gene>
<keyword evidence="4" id="KW-1185">Reference proteome</keyword>
<dbReference type="RefSeq" id="WP_248205374.1">
    <property type="nucleotide sequence ID" value="NZ_JALNMH010000002.1"/>
</dbReference>
<evidence type="ECO:0000313" key="3">
    <source>
        <dbReference type="EMBL" id="MCK7592854.1"/>
    </source>
</evidence>
<dbReference type="Proteomes" id="UP001431449">
    <property type="component" value="Unassembled WGS sequence"/>
</dbReference>
<accession>A0ABT0GE71</accession>
<comment type="caution">
    <text evidence="3">The sequence shown here is derived from an EMBL/GenBank/DDBJ whole genome shotgun (WGS) entry which is preliminary data.</text>
</comment>
<feature type="domain" description="DUF2007" evidence="2">
    <location>
        <begin position="1"/>
        <end position="67"/>
    </location>
</feature>
<proteinExistence type="predicted"/>
<reference evidence="3" key="1">
    <citation type="submission" date="2022-04" db="EMBL/GenBank/DDBJ databases">
        <title>Lysobacter sp. CAU 1642 isolated from sea sand.</title>
        <authorList>
            <person name="Kim W."/>
        </authorList>
    </citation>
    <scope>NUCLEOTIDE SEQUENCE</scope>
    <source>
        <strain evidence="3">CAU 1642</strain>
    </source>
</reference>
<protein>
    <submittedName>
        <fullName evidence="3">DUF2007 domain-containing protein</fullName>
    </submittedName>
</protein>
<dbReference type="InterPro" id="IPR018551">
    <property type="entry name" value="DUF2007"/>
</dbReference>
<dbReference type="EMBL" id="JALNMH010000002">
    <property type="protein sequence ID" value="MCK7592854.1"/>
    <property type="molecule type" value="Genomic_DNA"/>
</dbReference>
<evidence type="ECO:0000313" key="4">
    <source>
        <dbReference type="Proteomes" id="UP001431449"/>
    </source>
</evidence>
<name>A0ABT0GE71_9GAMM</name>
<evidence type="ECO:0000259" key="2">
    <source>
        <dbReference type="Pfam" id="PF09413"/>
    </source>
</evidence>
<sequence length="100" mass="10759">MQVVYQAEHLIDAHLVRGRLQSEGIDAHVRGEWLTGALGELPLQGLLGVCVAERDVEAALALLATWQDEARREAEEERASNPDGGDDEDAGPDPDAAFLA</sequence>
<feature type="compositionally biased region" description="Basic and acidic residues" evidence="1">
    <location>
        <begin position="71"/>
        <end position="80"/>
    </location>
</feature>
<organism evidence="3 4">
    <name type="scientific">Pseudomarimonas salicorniae</name>
    <dbReference type="NCBI Taxonomy" id="2933270"/>
    <lineage>
        <taxon>Bacteria</taxon>
        <taxon>Pseudomonadati</taxon>
        <taxon>Pseudomonadota</taxon>
        <taxon>Gammaproteobacteria</taxon>
        <taxon>Lysobacterales</taxon>
        <taxon>Lysobacteraceae</taxon>
        <taxon>Pseudomarimonas</taxon>
    </lineage>
</organism>
<evidence type="ECO:0000256" key="1">
    <source>
        <dbReference type="SAM" id="MobiDB-lite"/>
    </source>
</evidence>
<dbReference type="Pfam" id="PF09413">
    <property type="entry name" value="DUF2007"/>
    <property type="match status" value="1"/>
</dbReference>